<dbReference type="WBParaSite" id="SSLN_0001631801-mRNA-1">
    <property type="protein sequence ID" value="SSLN_0001631801-mRNA-1"/>
    <property type="gene ID" value="SSLN_0001631801"/>
</dbReference>
<gene>
    <name evidence="1" type="ORF">SSLN_LOCUS15718</name>
</gene>
<keyword evidence="2" id="KW-1185">Reference proteome</keyword>
<sequence>MIERPPMSTSKKKALNVAGGMLRLTGELECDASSDGIQFKGTCYLTNRPNVNLLGLDWIKKLGFMELPLNRVVNSVQSS</sequence>
<dbReference type="AlphaFoldDB" id="A0A183TGX0"/>
<reference evidence="3" key="1">
    <citation type="submission" date="2016-06" db="UniProtKB">
        <authorList>
            <consortium name="WormBaseParasite"/>
        </authorList>
    </citation>
    <scope>IDENTIFICATION</scope>
</reference>
<organism evidence="3">
    <name type="scientific">Schistocephalus solidus</name>
    <name type="common">Tapeworm</name>
    <dbReference type="NCBI Taxonomy" id="70667"/>
    <lineage>
        <taxon>Eukaryota</taxon>
        <taxon>Metazoa</taxon>
        <taxon>Spiralia</taxon>
        <taxon>Lophotrochozoa</taxon>
        <taxon>Platyhelminthes</taxon>
        <taxon>Cestoda</taxon>
        <taxon>Eucestoda</taxon>
        <taxon>Diphyllobothriidea</taxon>
        <taxon>Diphyllobothriidae</taxon>
        <taxon>Schistocephalus</taxon>
    </lineage>
</organism>
<protein>
    <submittedName>
        <fullName evidence="3">Gag-pol polyprotein</fullName>
    </submittedName>
</protein>
<reference evidence="1 2" key="2">
    <citation type="submission" date="2018-11" db="EMBL/GenBank/DDBJ databases">
        <authorList>
            <consortium name="Pathogen Informatics"/>
        </authorList>
    </citation>
    <scope>NUCLEOTIDE SEQUENCE [LARGE SCALE GENOMIC DNA]</scope>
    <source>
        <strain evidence="1 2">NST_G2</strain>
    </source>
</reference>
<evidence type="ECO:0000313" key="1">
    <source>
        <dbReference type="EMBL" id="VDM02104.1"/>
    </source>
</evidence>
<dbReference type="EMBL" id="UYSU01040223">
    <property type="protein sequence ID" value="VDM02104.1"/>
    <property type="molecule type" value="Genomic_DNA"/>
</dbReference>
<dbReference type="Proteomes" id="UP000275846">
    <property type="component" value="Unassembled WGS sequence"/>
</dbReference>
<dbReference type="OrthoDB" id="6284779at2759"/>
<evidence type="ECO:0000313" key="3">
    <source>
        <dbReference type="WBParaSite" id="SSLN_0001631801-mRNA-1"/>
    </source>
</evidence>
<dbReference type="STRING" id="70667.A0A183TGX0"/>
<evidence type="ECO:0000313" key="2">
    <source>
        <dbReference type="Proteomes" id="UP000275846"/>
    </source>
</evidence>
<accession>A0A183TGX0</accession>
<name>A0A183TGX0_SCHSO</name>
<proteinExistence type="predicted"/>